<dbReference type="NCBIfam" id="NF001399">
    <property type="entry name" value="PRK00283.1"/>
    <property type="match status" value="1"/>
</dbReference>
<dbReference type="HAMAP" id="MF_01808">
    <property type="entry name" value="Recomb_XerC_XerD"/>
    <property type="match status" value="1"/>
</dbReference>
<keyword evidence="7 9" id="KW-0233">DNA recombination</keyword>
<dbReference type="InterPro" id="IPR044068">
    <property type="entry name" value="CB"/>
</dbReference>
<evidence type="ECO:0000256" key="3">
    <source>
        <dbReference type="ARBA" id="ARBA00022618"/>
    </source>
</evidence>
<comment type="subunit">
    <text evidence="9">Forms a cyclic heterotetrameric complex composed of two molecules of XerC and two molecules of XerD.</text>
</comment>
<dbReference type="GO" id="GO:0005737">
    <property type="term" value="C:cytoplasm"/>
    <property type="evidence" value="ECO:0007669"/>
    <property type="project" value="UniProtKB-SubCell"/>
</dbReference>
<dbReference type="GO" id="GO:0003677">
    <property type="term" value="F:DNA binding"/>
    <property type="evidence" value="ECO:0007669"/>
    <property type="project" value="UniProtKB-UniRule"/>
</dbReference>
<evidence type="ECO:0000313" key="11">
    <source>
        <dbReference type="EMBL" id="PEN16482.1"/>
    </source>
</evidence>
<keyword evidence="2 9" id="KW-0963">Cytoplasm</keyword>
<evidence type="ECO:0000256" key="1">
    <source>
        <dbReference type="ARBA" id="ARBA00004496"/>
    </source>
</evidence>
<comment type="similarity">
    <text evidence="9">Belongs to the 'phage' integrase family. XerC subfamily.</text>
</comment>
<evidence type="ECO:0000256" key="6">
    <source>
        <dbReference type="ARBA" id="ARBA00023125"/>
    </source>
</evidence>
<keyword evidence="12" id="KW-1185">Reference proteome</keyword>
<evidence type="ECO:0000256" key="4">
    <source>
        <dbReference type="ARBA" id="ARBA00022829"/>
    </source>
</evidence>
<dbReference type="PANTHER" id="PTHR30349:SF81">
    <property type="entry name" value="TYROSINE RECOMBINASE XERC"/>
    <property type="match status" value="1"/>
</dbReference>
<dbReference type="InterPro" id="IPR011010">
    <property type="entry name" value="DNA_brk_join_enz"/>
</dbReference>
<feature type="active site" description="O-(3'-phospho-DNA)-tyrosine intermediate" evidence="9">
    <location>
        <position position="368"/>
    </location>
</feature>
<dbReference type="SUPFAM" id="SSF56349">
    <property type="entry name" value="DNA breaking-rejoining enzymes"/>
    <property type="match status" value="1"/>
</dbReference>
<dbReference type="PROSITE" id="PS51900">
    <property type="entry name" value="CB"/>
    <property type="match status" value="1"/>
</dbReference>
<dbReference type="Pfam" id="PF02899">
    <property type="entry name" value="Phage_int_SAM_1"/>
    <property type="match status" value="1"/>
</dbReference>
<protein>
    <recommendedName>
        <fullName evidence="9">Tyrosine recombinase XerC</fullName>
    </recommendedName>
</protein>
<dbReference type="Gene3D" id="1.10.150.130">
    <property type="match status" value="1"/>
</dbReference>
<keyword evidence="5 9" id="KW-0229">DNA integration</keyword>
<dbReference type="Gene3D" id="1.10.443.10">
    <property type="entry name" value="Intergrase catalytic core"/>
    <property type="match status" value="1"/>
</dbReference>
<feature type="active site" evidence="9">
    <location>
        <position position="359"/>
    </location>
</feature>
<dbReference type="InterPro" id="IPR023009">
    <property type="entry name" value="Tyrosine_recombinase_XerC/XerD"/>
</dbReference>
<name>A0A2A8D667_9MICC</name>
<gene>
    <name evidence="9" type="primary">xerC</name>
    <name evidence="11" type="ORF">CRM92_00055</name>
</gene>
<dbReference type="EMBL" id="PDEV01000001">
    <property type="protein sequence ID" value="PEN16482.1"/>
    <property type="molecule type" value="Genomic_DNA"/>
</dbReference>
<dbReference type="Proteomes" id="UP000219947">
    <property type="component" value="Unassembled WGS sequence"/>
</dbReference>
<dbReference type="PROSITE" id="PS51898">
    <property type="entry name" value="TYR_RECOMBINASE"/>
    <property type="match status" value="1"/>
</dbReference>
<dbReference type="PANTHER" id="PTHR30349">
    <property type="entry name" value="PHAGE INTEGRASE-RELATED"/>
    <property type="match status" value="1"/>
</dbReference>
<dbReference type="InterPro" id="IPR010998">
    <property type="entry name" value="Integrase_recombinase_N"/>
</dbReference>
<organism evidence="11 12">
    <name type="scientific">Rothia dentocariosa</name>
    <dbReference type="NCBI Taxonomy" id="2047"/>
    <lineage>
        <taxon>Bacteria</taxon>
        <taxon>Bacillati</taxon>
        <taxon>Actinomycetota</taxon>
        <taxon>Actinomycetes</taxon>
        <taxon>Micrococcales</taxon>
        <taxon>Micrococcaceae</taxon>
        <taxon>Rothia</taxon>
    </lineage>
</organism>
<feature type="compositionally biased region" description="Basic and acidic residues" evidence="10">
    <location>
        <begin position="82"/>
        <end position="108"/>
    </location>
</feature>
<dbReference type="InterPro" id="IPR050090">
    <property type="entry name" value="Tyrosine_recombinase_XerCD"/>
</dbReference>
<evidence type="ECO:0000313" key="12">
    <source>
        <dbReference type="Proteomes" id="UP000219947"/>
    </source>
</evidence>
<sequence>MVSQHLSEGIHRISPLERDIEQYLIHLRVEKGSSENTIASYARDLRRYVEFMASRGIIDAHRIRTADVRAFMRELAQPTLPRAEENRDSEHPSKSQGEKLSESDTRAEELEDTLESLAVSLYASDQTKAPSTSTRDVTLPLPLGPNSIARTMAAVRGAHSFWHASRILETDPAAAVKPPKNVKRLPKAVSVEQMQKLLAIPSLKTPTGLRNRAILEFLYATGARVSEMLATDLDDIHLGEKPRDENGEFIAVPGYVRLFGKGGKERLVPLGSYAQRALEDYIVRARPKFASHGKGTAALFLNGRGSRLGRQGAWLILKETAEEAGLSSDFSPHSIRHSFATHLVQGGADIRVVQELLGHASIATTQVYTKVTPEGMLEVYRMAHPRAHERT</sequence>
<comment type="caution">
    <text evidence="11">The sequence shown here is derived from an EMBL/GenBank/DDBJ whole genome shotgun (WGS) entry which is preliminary data.</text>
</comment>
<feature type="region of interest" description="Disordered" evidence="10">
    <location>
        <begin position="79"/>
        <end position="109"/>
    </location>
</feature>
<dbReference type="GO" id="GO:0051301">
    <property type="term" value="P:cell division"/>
    <property type="evidence" value="ECO:0007669"/>
    <property type="project" value="UniProtKB-KW"/>
</dbReference>
<evidence type="ECO:0000256" key="2">
    <source>
        <dbReference type="ARBA" id="ARBA00022490"/>
    </source>
</evidence>
<evidence type="ECO:0000256" key="10">
    <source>
        <dbReference type="SAM" id="MobiDB-lite"/>
    </source>
</evidence>
<proteinExistence type="inferred from homology"/>
<keyword evidence="3 9" id="KW-0132">Cell division</keyword>
<dbReference type="InterPro" id="IPR013762">
    <property type="entry name" value="Integrase-like_cat_sf"/>
</dbReference>
<dbReference type="RefSeq" id="WP_037230788.1">
    <property type="nucleotide sequence ID" value="NZ_CAURLQ010000003.1"/>
</dbReference>
<dbReference type="GO" id="GO:0006313">
    <property type="term" value="P:DNA transposition"/>
    <property type="evidence" value="ECO:0007669"/>
    <property type="project" value="UniProtKB-UniRule"/>
</dbReference>
<dbReference type="CDD" id="cd00798">
    <property type="entry name" value="INT_XerDC_C"/>
    <property type="match status" value="1"/>
</dbReference>
<feature type="active site" evidence="9">
    <location>
        <position position="261"/>
    </location>
</feature>
<dbReference type="InterPro" id="IPR002104">
    <property type="entry name" value="Integrase_catalytic"/>
</dbReference>
<evidence type="ECO:0000256" key="5">
    <source>
        <dbReference type="ARBA" id="ARBA00022908"/>
    </source>
</evidence>
<dbReference type="AlphaFoldDB" id="A0A2A8D667"/>
<evidence type="ECO:0000256" key="8">
    <source>
        <dbReference type="ARBA" id="ARBA00023306"/>
    </source>
</evidence>
<comment type="subcellular location">
    <subcellularLocation>
        <location evidence="1 9">Cytoplasm</location>
    </subcellularLocation>
</comment>
<dbReference type="SUPFAM" id="SSF47823">
    <property type="entry name" value="lambda integrase-like, N-terminal domain"/>
    <property type="match status" value="1"/>
</dbReference>
<keyword evidence="6 9" id="KW-0238">DNA-binding</keyword>
<evidence type="ECO:0000256" key="9">
    <source>
        <dbReference type="HAMAP-Rule" id="MF_01808"/>
    </source>
</evidence>
<dbReference type="Pfam" id="PF00589">
    <property type="entry name" value="Phage_integrase"/>
    <property type="match status" value="1"/>
</dbReference>
<dbReference type="InterPro" id="IPR004107">
    <property type="entry name" value="Integrase_SAM-like_N"/>
</dbReference>
<evidence type="ECO:0000256" key="7">
    <source>
        <dbReference type="ARBA" id="ARBA00023172"/>
    </source>
</evidence>
<dbReference type="GO" id="GO:0007059">
    <property type="term" value="P:chromosome segregation"/>
    <property type="evidence" value="ECO:0007669"/>
    <property type="project" value="UniProtKB-UniRule"/>
</dbReference>
<feature type="active site" evidence="9">
    <location>
        <position position="333"/>
    </location>
</feature>
<accession>A0A2A8D667</accession>
<comment type="function">
    <text evidence="9">Site-specific tyrosine recombinase, which acts by catalyzing the cutting and rejoining of the recombining DNA molecules. The XerC-XerD complex is essential to convert dimers of the bacterial chromosome into monomers to permit their segregation at cell division. It also contributes to the segregational stability of plasmids.</text>
</comment>
<keyword evidence="4 9" id="KW-0159">Chromosome partition</keyword>
<reference evidence="11" key="1">
    <citation type="submission" date="2017-10" db="EMBL/GenBank/DDBJ databases">
        <title>Kefir isolates.</title>
        <authorList>
            <person name="Kim Y."/>
            <person name="Blasche S."/>
        </authorList>
    </citation>
    <scope>NUCLEOTIDE SEQUENCE [LARGE SCALE GENOMIC DNA]</scope>
    <source>
        <strain evidence="11">OG2-2</strain>
    </source>
</reference>
<dbReference type="GO" id="GO:0009037">
    <property type="term" value="F:tyrosine-based site-specific recombinase activity"/>
    <property type="evidence" value="ECO:0007669"/>
    <property type="project" value="UniProtKB-UniRule"/>
</dbReference>
<feature type="active site" evidence="9">
    <location>
        <position position="336"/>
    </location>
</feature>
<feature type="active site" evidence="9">
    <location>
        <position position="224"/>
    </location>
</feature>
<keyword evidence="8 9" id="KW-0131">Cell cycle</keyword>